<sequence>MDKDIEDLNTSYKANWSGPLIGFKFDAALRKRLHLETDLSYHQLKYAAKANWNLIE</sequence>
<evidence type="ECO:0000313" key="3">
    <source>
        <dbReference type="Proteomes" id="UP000660024"/>
    </source>
</evidence>
<feature type="domain" description="Protochlamydia outer membrane protein" evidence="1">
    <location>
        <begin position="5"/>
        <end position="54"/>
    </location>
</feature>
<dbReference type="Pfam" id="PF17251">
    <property type="entry name" value="Pom"/>
    <property type="match status" value="1"/>
</dbReference>
<evidence type="ECO:0000259" key="1">
    <source>
        <dbReference type="Pfam" id="PF17251"/>
    </source>
</evidence>
<organism evidence="2 3">
    <name type="scientific">Pedobacter segetis</name>
    <dbReference type="NCBI Taxonomy" id="2793069"/>
    <lineage>
        <taxon>Bacteria</taxon>
        <taxon>Pseudomonadati</taxon>
        <taxon>Bacteroidota</taxon>
        <taxon>Sphingobacteriia</taxon>
        <taxon>Sphingobacteriales</taxon>
        <taxon>Sphingobacteriaceae</taxon>
        <taxon>Pedobacter</taxon>
    </lineage>
</organism>
<dbReference type="InterPro" id="IPR053724">
    <property type="entry name" value="OMP_A26_sf"/>
</dbReference>
<name>A0ABS1BP52_9SPHI</name>
<dbReference type="InterPro" id="IPR035163">
    <property type="entry name" value="Pom"/>
</dbReference>
<comment type="caution">
    <text evidence="2">The sequence shown here is derived from an EMBL/GenBank/DDBJ whole genome shotgun (WGS) entry which is preliminary data.</text>
</comment>
<evidence type="ECO:0000313" key="2">
    <source>
        <dbReference type="EMBL" id="MBK0384146.1"/>
    </source>
</evidence>
<protein>
    <recommendedName>
        <fullName evidence="1">Protochlamydia outer membrane protein domain-containing protein</fullName>
    </recommendedName>
</protein>
<accession>A0ABS1BP52</accession>
<dbReference type="Proteomes" id="UP000660024">
    <property type="component" value="Unassembled WGS sequence"/>
</dbReference>
<keyword evidence="3" id="KW-1185">Reference proteome</keyword>
<dbReference type="EMBL" id="JAEHFY010000023">
    <property type="protein sequence ID" value="MBK0384146.1"/>
    <property type="molecule type" value="Genomic_DNA"/>
</dbReference>
<proteinExistence type="predicted"/>
<dbReference type="Gene3D" id="2.40.128.90">
    <property type="entry name" value="OMPT-like"/>
    <property type="match status" value="1"/>
</dbReference>
<dbReference type="RefSeq" id="WP_200587598.1">
    <property type="nucleotide sequence ID" value="NZ_JAEHFY010000023.1"/>
</dbReference>
<reference evidence="2 3" key="1">
    <citation type="submission" date="2020-12" db="EMBL/GenBank/DDBJ databases">
        <title>Bacterial novel species Pedobacter sp. SD-b isolated from soil.</title>
        <authorList>
            <person name="Jung H.-Y."/>
        </authorList>
    </citation>
    <scope>NUCLEOTIDE SEQUENCE [LARGE SCALE GENOMIC DNA]</scope>
    <source>
        <strain evidence="2 3">SD-b</strain>
    </source>
</reference>
<gene>
    <name evidence="2" type="ORF">I5M32_14345</name>
</gene>